<name>A0A076LHY4_9EURY</name>
<dbReference type="KEGG" id="mjh:JH146_0278"/>
<keyword evidence="3" id="KW-1185">Reference proteome</keyword>
<dbReference type="Proteomes" id="UP000028781">
    <property type="component" value="Chromosome"/>
</dbReference>
<dbReference type="Gene3D" id="3.20.20.150">
    <property type="entry name" value="Divalent-metal-dependent TIM barrel enzymes"/>
    <property type="match status" value="1"/>
</dbReference>
<reference evidence="2 3" key="1">
    <citation type="journal article" date="2015" name="Int. J. Syst. Evol. Microbiol.">
        <title>M ethanocaldococcus bathoardescens sp. nov., a hyperthermophilic methanogen isolated from a volcanically active deep-sea hydrothermal vent.</title>
        <authorList>
            <person name="Stewart L.C."/>
            <person name="Jung J.H."/>
            <person name="Kim Y.T."/>
            <person name="Kwon S.W."/>
            <person name="Park C.S."/>
            <person name="Holden J.F."/>
        </authorList>
    </citation>
    <scope>NUCLEOTIDE SEQUENCE [LARGE SCALE GENOMIC DNA]</scope>
    <source>
        <strain evidence="2 3">JH146</strain>
    </source>
</reference>
<dbReference type="InterPro" id="IPR013022">
    <property type="entry name" value="Xyl_isomerase-like_TIM-brl"/>
</dbReference>
<dbReference type="AlphaFoldDB" id="A0A076LHY4"/>
<gene>
    <name evidence="2" type="ORF">JH146_0278</name>
</gene>
<dbReference type="InterPro" id="IPR036237">
    <property type="entry name" value="Xyl_isomerase-like_sf"/>
</dbReference>
<protein>
    <submittedName>
        <fullName evidence="2">Xylose isomerase domain protein</fullName>
    </submittedName>
</protein>
<dbReference type="HOGENOM" id="CLU_1264580_0_0_2"/>
<organism evidence="2 3">
    <name type="scientific">Methanocaldococcus bathoardescens</name>
    <dbReference type="NCBI Taxonomy" id="1301915"/>
    <lineage>
        <taxon>Archaea</taxon>
        <taxon>Methanobacteriati</taxon>
        <taxon>Methanobacteriota</taxon>
        <taxon>Methanomada group</taxon>
        <taxon>Methanococci</taxon>
        <taxon>Methanococcales</taxon>
        <taxon>Methanocaldococcaceae</taxon>
        <taxon>Methanocaldococcus</taxon>
    </lineage>
</organism>
<sequence>MRSKEGFIFNNKLLDWGIHYCSKIVKENNIIGYHAPILNLDEKESISILKNIIENIKGRDYLTIHLHNGKNKDIDKELLVENLMIINEFAQKNNLKLCIENLRHGFSSNPNNITEIADEVNCFITFDIGHIPYDNRLEFLEICSDRIYNSHVYEIEKDGKHLPPKNLNNLKPILDALLDVKCEMFLIELMDIRDILKTEKMIKEYLETYR</sequence>
<accession>A0A076LHY4</accession>
<dbReference type="EMBL" id="CP009149">
    <property type="protein sequence ID" value="AIJ05129.1"/>
    <property type="molecule type" value="Genomic_DNA"/>
</dbReference>
<evidence type="ECO:0000313" key="2">
    <source>
        <dbReference type="EMBL" id="AIJ05129.1"/>
    </source>
</evidence>
<dbReference type="GO" id="GO:0016853">
    <property type="term" value="F:isomerase activity"/>
    <property type="evidence" value="ECO:0007669"/>
    <property type="project" value="UniProtKB-KW"/>
</dbReference>
<dbReference type="STRING" id="1301915.JH146_0278"/>
<dbReference type="SUPFAM" id="SSF51658">
    <property type="entry name" value="Xylose isomerase-like"/>
    <property type="match status" value="1"/>
</dbReference>
<dbReference type="Pfam" id="PF01261">
    <property type="entry name" value="AP_endonuc_2"/>
    <property type="match status" value="1"/>
</dbReference>
<evidence type="ECO:0000259" key="1">
    <source>
        <dbReference type="Pfam" id="PF01261"/>
    </source>
</evidence>
<feature type="domain" description="Xylose isomerase-like TIM barrel" evidence="1">
    <location>
        <begin position="43"/>
        <end position="190"/>
    </location>
</feature>
<evidence type="ECO:0000313" key="3">
    <source>
        <dbReference type="Proteomes" id="UP000028781"/>
    </source>
</evidence>
<keyword evidence="2" id="KW-0413">Isomerase</keyword>
<proteinExistence type="predicted"/>